<feature type="signal peptide" evidence="2">
    <location>
        <begin position="1"/>
        <end position="17"/>
    </location>
</feature>
<comment type="caution">
    <text evidence="4">The sequence shown here is derived from an EMBL/GenBank/DDBJ whole genome shotgun (WGS) entry which is preliminary data.</text>
</comment>
<dbReference type="Gene3D" id="2.170.130.20">
    <property type="entry name" value="LCCL-like domain"/>
    <property type="match status" value="1"/>
</dbReference>
<sequence>MTWVILFILILLKSSSPSGIGGYGAPVKLSCTSKLWPDATHCGLDGLNCLPFDNHSFAFSCPANCLQVNVLNLYTIGDKEINYQTLVVGGGPSNSSDNTSSDRIYRGDSFICGAALHAGIFANEKGGCGIVSRRGEQSNYQGINRNGITSVGFNSTFPLSFTFLGEGESRTSQNCEDPRWKLLAVSVIFTSLISMFSTSPAAFFVPICVIVYFQVFLASDPPPFPDYDSGLSYAAGRFLPAAFVGFFVYKYCVRYTLCDLDAPLEKTLFWLSACWVGALSNYTLDEIPIQRLTPHDIRQQPGAIPALIIIVLIIFAIALSQAWAFRIEGRMPRYLALYGILIVSLLLLVAIPGQNLRIHHYILSLLLLPGTSLQTRPSLLYQGLLVGLFINGVARWGFDSILQTPAALLDDGKQGNPLPRITSPVINSDNITFAWENLPVGYEGVIILVNDVQRFLGFSADGNTSFTWTRRAAQFPEYFRFAFVKYLPLGHFSVGDYTKAGIWEPGGSWIPMQPGPS</sequence>
<keyword evidence="1" id="KW-0812">Transmembrane</keyword>
<keyword evidence="2" id="KW-0732">Signal</keyword>
<evidence type="ECO:0000256" key="1">
    <source>
        <dbReference type="SAM" id="Phobius"/>
    </source>
</evidence>
<reference evidence="4 5" key="1">
    <citation type="submission" date="2017-10" db="EMBL/GenBank/DDBJ databases">
        <title>Comparative genomics in systemic dimorphic fungi from Ajellomycetaceae.</title>
        <authorList>
            <person name="Munoz J.F."/>
            <person name="Mcewen J.G."/>
            <person name="Clay O.K."/>
            <person name="Cuomo C.A."/>
        </authorList>
    </citation>
    <scope>NUCLEOTIDE SEQUENCE [LARGE SCALE GENOMIC DNA]</scope>
    <source>
        <strain evidence="4 5">UAMH5409</strain>
    </source>
</reference>
<feature type="chain" id="PRO_5012699336" description="LCCL domain-containing protein" evidence="2">
    <location>
        <begin position="18"/>
        <end position="517"/>
    </location>
</feature>
<dbReference type="Proteomes" id="UP000223968">
    <property type="component" value="Unassembled WGS sequence"/>
</dbReference>
<dbReference type="SUPFAM" id="SSF69848">
    <property type="entry name" value="LCCL domain"/>
    <property type="match status" value="1"/>
</dbReference>
<dbReference type="InterPro" id="IPR051957">
    <property type="entry name" value="CRISP-LCCL_domain"/>
</dbReference>
<feature type="transmembrane region" description="Helical" evidence="1">
    <location>
        <begin position="201"/>
        <end position="219"/>
    </location>
</feature>
<dbReference type="InterPro" id="IPR036609">
    <property type="entry name" value="LCCL_sf"/>
</dbReference>
<feature type="transmembrane region" description="Helical" evidence="1">
    <location>
        <begin position="264"/>
        <end position="284"/>
    </location>
</feature>
<proteinExistence type="predicted"/>
<feature type="transmembrane region" description="Helical" evidence="1">
    <location>
        <begin position="304"/>
        <end position="323"/>
    </location>
</feature>
<dbReference type="PROSITE" id="PS50820">
    <property type="entry name" value="LCCL"/>
    <property type="match status" value="1"/>
</dbReference>
<name>A0A2B7WLD9_9EURO</name>
<evidence type="ECO:0000313" key="5">
    <source>
        <dbReference type="Proteomes" id="UP000223968"/>
    </source>
</evidence>
<organism evidence="4 5">
    <name type="scientific">Helicocarpus griseus UAMH5409</name>
    <dbReference type="NCBI Taxonomy" id="1447875"/>
    <lineage>
        <taxon>Eukaryota</taxon>
        <taxon>Fungi</taxon>
        <taxon>Dikarya</taxon>
        <taxon>Ascomycota</taxon>
        <taxon>Pezizomycotina</taxon>
        <taxon>Eurotiomycetes</taxon>
        <taxon>Eurotiomycetidae</taxon>
        <taxon>Onygenales</taxon>
        <taxon>Ajellomycetaceae</taxon>
        <taxon>Helicocarpus</taxon>
    </lineage>
</organism>
<keyword evidence="5" id="KW-1185">Reference proteome</keyword>
<feature type="domain" description="LCCL" evidence="3">
    <location>
        <begin position="36"/>
        <end position="151"/>
    </location>
</feature>
<dbReference type="OrthoDB" id="441660at2759"/>
<feature type="transmembrane region" description="Helical" evidence="1">
    <location>
        <begin position="335"/>
        <end position="358"/>
    </location>
</feature>
<keyword evidence="1" id="KW-0472">Membrane</keyword>
<dbReference type="PANTHER" id="PTHR31331">
    <property type="entry name" value="LCCL DOMAIN PROTEIN (AFU_ORTHOLOGUE AFUA_5G08630)"/>
    <property type="match status" value="1"/>
</dbReference>
<evidence type="ECO:0000259" key="3">
    <source>
        <dbReference type="PROSITE" id="PS50820"/>
    </source>
</evidence>
<keyword evidence="1" id="KW-1133">Transmembrane helix</keyword>
<evidence type="ECO:0000313" key="4">
    <source>
        <dbReference type="EMBL" id="PGG97350.1"/>
    </source>
</evidence>
<dbReference type="AlphaFoldDB" id="A0A2B7WLD9"/>
<dbReference type="EMBL" id="PDNB01000250">
    <property type="protein sequence ID" value="PGG97350.1"/>
    <property type="molecule type" value="Genomic_DNA"/>
</dbReference>
<dbReference type="PANTHER" id="PTHR31331:SF1">
    <property type="entry name" value="CYSTEINE RICH SECRETORY PROTEIN LCCL DOMAIN CONTAINING 2"/>
    <property type="match status" value="1"/>
</dbReference>
<accession>A0A2B7WLD9</accession>
<evidence type="ECO:0000256" key="2">
    <source>
        <dbReference type="SAM" id="SignalP"/>
    </source>
</evidence>
<dbReference type="Pfam" id="PF03815">
    <property type="entry name" value="LCCL"/>
    <property type="match status" value="1"/>
</dbReference>
<gene>
    <name evidence="4" type="ORF">AJ79_09221</name>
</gene>
<dbReference type="InterPro" id="IPR004043">
    <property type="entry name" value="LCCL"/>
</dbReference>
<feature type="transmembrane region" description="Helical" evidence="1">
    <location>
        <begin position="231"/>
        <end position="252"/>
    </location>
</feature>
<dbReference type="SMART" id="SM00603">
    <property type="entry name" value="LCCL"/>
    <property type="match status" value="1"/>
</dbReference>
<protein>
    <recommendedName>
        <fullName evidence="3">LCCL domain-containing protein</fullName>
    </recommendedName>
</protein>